<sequence>MAALDWRETLAELVAHRTVSSGDPALDCGNRAAVEAMADRLDALGFDCAITPLAGRADKVNLVARLGDADRAAEAGLVFAGHMDTVPCDAEGWDSDPFTLSERGGRLHGLGSCDMKGFIALAAGVAAEYADTALAAPLTLLVSADEECGMDGARALLEAGVSPGRYCVIGEPTGLVPIRRHKGILMERIETLGASGHSSNPALGANAIDAMHLAIAALRALREELIERAPAIGYPVPHATLNLGAIAGGDNANRIPARCRLDVDLRFLPGMTIDALRDELRERVTAALAGHDCEVRFTELFEGTPAFETEADSRLVAACEALTGRSAEAVDFGTEGAFYNRLGMDSVILGPGDIRCAHQPNEHLDLDRIEPMQRILRGLVEQFCRPST</sequence>
<evidence type="ECO:0000259" key="10">
    <source>
        <dbReference type="Pfam" id="PF07687"/>
    </source>
</evidence>
<evidence type="ECO:0000313" key="11">
    <source>
        <dbReference type="EMBL" id="ROO22407.1"/>
    </source>
</evidence>
<organism evidence="11 12">
    <name type="scientific">Salinisphaera orenii YIM 95161</name>
    <dbReference type="NCBI Taxonomy" id="1051139"/>
    <lineage>
        <taxon>Bacteria</taxon>
        <taxon>Pseudomonadati</taxon>
        <taxon>Pseudomonadota</taxon>
        <taxon>Gammaproteobacteria</taxon>
        <taxon>Salinisphaerales</taxon>
        <taxon>Salinisphaeraceae</taxon>
        <taxon>Salinisphaera</taxon>
    </lineage>
</organism>
<dbReference type="Gene3D" id="3.30.70.360">
    <property type="match status" value="1"/>
</dbReference>
<dbReference type="SUPFAM" id="SSF53187">
    <property type="entry name" value="Zn-dependent exopeptidases"/>
    <property type="match status" value="1"/>
</dbReference>
<dbReference type="EC" id="3.5.1.16" evidence="11"/>
<dbReference type="GO" id="GO:0008777">
    <property type="term" value="F:acetylornithine deacetylase activity"/>
    <property type="evidence" value="ECO:0007669"/>
    <property type="project" value="UniProtKB-EC"/>
</dbReference>
<dbReference type="RefSeq" id="WP_123592649.1">
    <property type="nucleotide sequence ID" value="NZ_AYKF01000145.1"/>
</dbReference>
<dbReference type="InterPro" id="IPR050072">
    <property type="entry name" value="Peptidase_M20A"/>
</dbReference>
<proteinExistence type="inferred from homology"/>
<keyword evidence="6" id="KW-0479">Metal-binding</keyword>
<keyword evidence="7 11" id="KW-0378">Hydrolase</keyword>
<evidence type="ECO:0000256" key="6">
    <source>
        <dbReference type="ARBA" id="ARBA00022723"/>
    </source>
</evidence>
<dbReference type="Gene3D" id="3.40.630.10">
    <property type="entry name" value="Zn peptidases"/>
    <property type="match status" value="1"/>
</dbReference>
<keyword evidence="9" id="KW-0170">Cobalt</keyword>
<keyword evidence="8" id="KW-0862">Zinc</keyword>
<feature type="domain" description="Peptidase M20 dimerisation" evidence="10">
    <location>
        <begin position="181"/>
        <end position="289"/>
    </location>
</feature>
<dbReference type="InterPro" id="IPR036264">
    <property type="entry name" value="Bact_exopeptidase_dim_dom"/>
</dbReference>
<comment type="caution">
    <text evidence="11">The sequence shown here is derived from an EMBL/GenBank/DDBJ whole genome shotgun (WGS) entry which is preliminary data.</text>
</comment>
<gene>
    <name evidence="11" type="ORF">SAHL_17335</name>
</gene>
<comment type="subcellular location">
    <subcellularLocation>
        <location evidence="1">Cytoplasm</location>
    </subcellularLocation>
</comment>
<evidence type="ECO:0000256" key="7">
    <source>
        <dbReference type="ARBA" id="ARBA00022801"/>
    </source>
</evidence>
<keyword evidence="4" id="KW-0055">Arginine biosynthesis</keyword>
<dbReference type="PANTHER" id="PTHR43808">
    <property type="entry name" value="ACETYLORNITHINE DEACETYLASE"/>
    <property type="match status" value="1"/>
</dbReference>
<dbReference type="InterPro" id="IPR010169">
    <property type="entry name" value="AcOrn-deacetyl"/>
</dbReference>
<dbReference type="Pfam" id="PF07687">
    <property type="entry name" value="M20_dimer"/>
    <property type="match status" value="1"/>
</dbReference>
<dbReference type="NCBIfam" id="TIGR01892">
    <property type="entry name" value="AcOrn-deacetyl"/>
    <property type="match status" value="1"/>
</dbReference>
<evidence type="ECO:0000256" key="4">
    <source>
        <dbReference type="ARBA" id="ARBA00022571"/>
    </source>
</evidence>
<name>A0A423PDA0_9GAMM</name>
<dbReference type="InterPro" id="IPR011650">
    <property type="entry name" value="Peptidase_M20_dimer"/>
</dbReference>
<dbReference type="CDD" id="cd03894">
    <property type="entry name" value="M20_ArgE"/>
    <property type="match status" value="1"/>
</dbReference>
<dbReference type="AlphaFoldDB" id="A0A423PDA0"/>
<evidence type="ECO:0000256" key="9">
    <source>
        <dbReference type="ARBA" id="ARBA00023285"/>
    </source>
</evidence>
<evidence type="ECO:0000256" key="8">
    <source>
        <dbReference type="ARBA" id="ARBA00022833"/>
    </source>
</evidence>
<evidence type="ECO:0000256" key="1">
    <source>
        <dbReference type="ARBA" id="ARBA00004496"/>
    </source>
</evidence>
<dbReference type="GO" id="GO:0046872">
    <property type="term" value="F:metal ion binding"/>
    <property type="evidence" value="ECO:0007669"/>
    <property type="project" value="UniProtKB-KW"/>
</dbReference>
<dbReference type="PANTHER" id="PTHR43808:SF1">
    <property type="entry name" value="ACETYLORNITHINE DEACETYLASE"/>
    <property type="match status" value="1"/>
</dbReference>
<dbReference type="GO" id="GO:0006526">
    <property type="term" value="P:L-arginine biosynthetic process"/>
    <property type="evidence" value="ECO:0007669"/>
    <property type="project" value="UniProtKB-KW"/>
</dbReference>
<evidence type="ECO:0000256" key="2">
    <source>
        <dbReference type="ARBA" id="ARBA00005691"/>
    </source>
</evidence>
<dbReference type="Pfam" id="PF01546">
    <property type="entry name" value="Peptidase_M20"/>
    <property type="match status" value="1"/>
</dbReference>
<evidence type="ECO:0000256" key="5">
    <source>
        <dbReference type="ARBA" id="ARBA00022605"/>
    </source>
</evidence>
<accession>A0A423PDA0</accession>
<keyword evidence="3" id="KW-0963">Cytoplasm</keyword>
<comment type="similarity">
    <text evidence="2">Belongs to the peptidase M20A family. ArgE subfamily.</text>
</comment>
<dbReference type="OrthoDB" id="3665926at2"/>
<dbReference type="InterPro" id="IPR002933">
    <property type="entry name" value="Peptidase_M20"/>
</dbReference>
<evidence type="ECO:0000256" key="3">
    <source>
        <dbReference type="ARBA" id="ARBA00022490"/>
    </source>
</evidence>
<reference evidence="11 12" key="1">
    <citation type="submission" date="2013-10" db="EMBL/GenBank/DDBJ databases">
        <title>Salinisphaera halophila YIM 95161 Genome Sequencing.</title>
        <authorList>
            <person name="Lai Q."/>
            <person name="Li C."/>
            <person name="Shao Z."/>
        </authorList>
    </citation>
    <scope>NUCLEOTIDE SEQUENCE [LARGE SCALE GENOMIC DNA]</scope>
    <source>
        <strain evidence="11 12">YIM 95161</strain>
    </source>
</reference>
<dbReference type="SUPFAM" id="SSF55031">
    <property type="entry name" value="Bacterial exopeptidase dimerisation domain"/>
    <property type="match status" value="1"/>
</dbReference>
<dbReference type="EMBL" id="AYKF01000145">
    <property type="protein sequence ID" value="ROO22407.1"/>
    <property type="molecule type" value="Genomic_DNA"/>
</dbReference>
<dbReference type="Proteomes" id="UP000285123">
    <property type="component" value="Unassembled WGS sequence"/>
</dbReference>
<evidence type="ECO:0000313" key="12">
    <source>
        <dbReference type="Proteomes" id="UP000285123"/>
    </source>
</evidence>
<keyword evidence="5" id="KW-0028">Amino-acid biosynthesis</keyword>
<protein>
    <submittedName>
        <fullName evidence="11">Acetylornithine deacetylase</fullName>
        <ecNumber evidence="11">3.5.1.16</ecNumber>
    </submittedName>
</protein>
<dbReference type="GO" id="GO:0005737">
    <property type="term" value="C:cytoplasm"/>
    <property type="evidence" value="ECO:0007669"/>
    <property type="project" value="UniProtKB-SubCell"/>
</dbReference>
<dbReference type="FunFam" id="3.30.70.360:FF:000003">
    <property type="entry name" value="Acetylornithine deacetylase"/>
    <property type="match status" value="1"/>
</dbReference>